<evidence type="ECO:0000313" key="3">
    <source>
        <dbReference type="Proteomes" id="UP001287356"/>
    </source>
</evidence>
<feature type="compositionally biased region" description="Acidic residues" evidence="1">
    <location>
        <begin position="60"/>
        <end position="71"/>
    </location>
</feature>
<organism evidence="2 3">
    <name type="scientific">Lasiosphaeria ovina</name>
    <dbReference type="NCBI Taxonomy" id="92902"/>
    <lineage>
        <taxon>Eukaryota</taxon>
        <taxon>Fungi</taxon>
        <taxon>Dikarya</taxon>
        <taxon>Ascomycota</taxon>
        <taxon>Pezizomycotina</taxon>
        <taxon>Sordariomycetes</taxon>
        <taxon>Sordariomycetidae</taxon>
        <taxon>Sordariales</taxon>
        <taxon>Lasiosphaeriaceae</taxon>
        <taxon>Lasiosphaeria</taxon>
    </lineage>
</organism>
<feature type="region of interest" description="Disordered" evidence="1">
    <location>
        <begin position="28"/>
        <end position="72"/>
    </location>
</feature>
<reference evidence="2" key="2">
    <citation type="submission" date="2023-06" db="EMBL/GenBank/DDBJ databases">
        <authorList>
            <consortium name="Lawrence Berkeley National Laboratory"/>
            <person name="Haridas S."/>
            <person name="Hensen N."/>
            <person name="Bonometti L."/>
            <person name="Westerberg I."/>
            <person name="Brannstrom I.O."/>
            <person name="Guillou S."/>
            <person name="Cros-Aarteil S."/>
            <person name="Calhoun S."/>
            <person name="Kuo A."/>
            <person name="Mondo S."/>
            <person name="Pangilinan J."/>
            <person name="Riley R."/>
            <person name="Labutti K."/>
            <person name="Andreopoulos B."/>
            <person name="Lipzen A."/>
            <person name="Chen C."/>
            <person name="Yanf M."/>
            <person name="Daum C."/>
            <person name="Ng V."/>
            <person name="Clum A."/>
            <person name="Steindorff A."/>
            <person name="Ohm R."/>
            <person name="Martin F."/>
            <person name="Silar P."/>
            <person name="Natvig D."/>
            <person name="Lalanne C."/>
            <person name="Gautier V."/>
            <person name="Ament-Velasquez S.L."/>
            <person name="Kruys A."/>
            <person name="Hutchinson M.I."/>
            <person name="Powell A.J."/>
            <person name="Barry K."/>
            <person name="Miller A.N."/>
            <person name="Grigoriev I.V."/>
            <person name="Debuchy R."/>
            <person name="Gladieux P."/>
            <person name="Thoren M.H."/>
            <person name="Johannesson H."/>
        </authorList>
    </citation>
    <scope>NUCLEOTIDE SEQUENCE</scope>
    <source>
        <strain evidence="2">CBS 958.72</strain>
    </source>
</reference>
<proteinExistence type="predicted"/>
<keyword evidence="3" id="KW-1185">Reference proteome</keyword>
<dbReference type="EMBL" id="JAULSN010000007">
    <property type="protein sequence ID" value="KAK3367389.1"/>
    <property type="molecule type" value="Genomic_DNA"/>
</dbReference>
<accession>A0AAE0JZS1</accession>
<dbReference type="Proteomes" id="UP001287356">
    <property type="component" value="Unassembled WGS sequence"/>
</dbReference>
<evidence type="ECO:0000256" key="1">
    <source>
        <dbReference type="SAM" id="MobiDB-lite"/>
    </source>
</evidence>
<sequence>MSWDCYCAICGGPFLKCQFRTIKKAQGAKPKVTGSTYGDSDHTTDSGNGDEHGEELRNAEEDDSEETDESEYGFGDQGFNLKAAGAKKAFISGPGMYTDRGRVHVEAGDEQNYPSERAWRFSCYSFDSRDMDLVFPFHWPCYELLARALAGTDDVEAAIKQVDNDLLYVTMQRILRIYPKCLNLNYGVNSKAQEQWWRCILGYEFVVAPFDNTTTANSILLRATISSNSFQLPAVERNLGPKVEKDPFQKLPYEIV</sequence>
<name>A0AAE0JZS1_9PEZI</name>
<protein>
    <submittedName>
        <fullName evidence="2">Uncharacterized protein</fullName>
    </submittedName>
</protein>
<evidence type="ECO:0000313" key="2">
    <source>
        <dbReference type="EMBL" id="KAK3367389.1"/>
    </source>
</evidence>
<feature type="compositionally biased region" description="Basic and acidic residues" evidence="1">
    <location>
        <begin position="39"/>
        <end position="59"/>
    </location>
</feature>
<dbReference type="AlphaFoldDB" id="A0AAE0JZS1"/>
<comment type="caution">
    <text evidence="2">The sequence shown here is derived from an EMBL/GenBank/DDBJ whole genome shotgun (WGS) entry which is preliminary data.</text>
</comment>
<gene>
    <name evidence="2" type="ORF">B0T24DRAFT_597195</name>
</gene>
<reference evidence="2" key="1">
    <citation type="journal article" date="2023" name="Mol. Phylogenet. Evol.">
        <title>Genome-scale phylogeny and comparative genomics of the fungal order Sordariales.</title>
        <authorList>
            <person name="Hensen N."/>
            <person name="Bonometti L."/>
            <person name="Westerberg I."/>
            <person name="Brannstrom I.O."/>
            <person name="Guillou S."/>
            <person name="Cros-Aarteil S."/>
            <person name="Calhoun S."/>
            <person name="Haridas S."/>
            <person name="Kuo A."/>
            <person name="Mondo S."/>
            <person name="Pangilinan J."/>
            <person name="Riley R."/>
            <person name="LaButti K."/>
            <person name="Andreopoulos B."/>
            <person name="Lipzen A."/>
            <person name="Chen C."/>
            <person name="Yan M."/>
            <person name="Daum C."/>
            <person name="Ng V."/>
            <person name="Clum A."/>
            <person name="Steindorff A."/>
            <person name="Ohm R.A."/>
            <person name="Martin F."/>
            <person name="Silar P."/>
            <person name="Natvig D.O."/>
            <person name="Lalanne C."/>
            <person name="Gautier V."/>
            <person name="Ament-Velasquez S.L."/>
            <person name="Kruys A."/>
            <person name="Hutchinson M.I."/>
            <person name="Powell A.J."/>
            <person name="Barry K."/>
            <person name="Miller A.N."/>
            <person name="Grigoriev I.V."/>
            <person name="Debuchy R."/>
            <person name="Gladieux P."/>
            <person name="Hiltunen Thoren M."/>
            <person name="Johannesson H."/>
        </authorList>
    </citation>
    <scope>NUCLEOTIDE SEQUENCE</scope>
    <source>
        <strain evidence="2">CBS 958.72</strain>
    </source>
</reference>